<feature type="binding site" evidence="8">
    <location>
        <position position="9"/>
    </location>
    <ligand>
        <name>Mg(2+)</name>
        <dbReference type="ChEBI" id="CHEBI:18420"/>
    </ligand>
</feature>
<feature type="domain" description="PIN" evidence="9">
    <location>
        <begin position="7"/>
        <end position="124"/>
    </location>
</feature>
<dbReference type="GO" id="GO:0016787">
    <property type="term" value="F:hydrolase activity"/>
    <property type="evidence" value="ECO:0007669"/>
    <property type="project" value="UniProtKB-KW"/>
</dbReference>
<dbReference type="CDD" id="cd18732">
    <property type="entry name" value="PIN_MtVapC4-C5_like"/>
    <property type="match status" value="1"/>
</dbReference>
<dbReference type="Proteomes" id="UP000617531">
    <property type="component" value="Unassembled WGS sequence"/>
</dbReference>
<dbReference type="Pfam" id="PF01850">
    <property type="entry name" value="PIN"/>
    <property type="match status" value="1"/>
</dbReference>
<dbReference type="GO" id="GO:0004540">
    <property type="term" value="F:RNA nuclease activity"/>
    <property type="evidence" value="ECO:0007669"/>
    <property type="project" value="InterPro"/>
</dbReference>
<evidence type="ECO:0000256" key="3">
    <source>
        <dbReference type="ARBA" id="ARBA00022722"/>
    </source>
</evidence>
<feature type="binding site" evidence="8">
    <location>
        <position position="98"/>
    </location>
    <ligand>
        <name>Mg(2+)</name>
        <dbReference type="ChEBI" id="CHEBI:18420"/>
    </ligand>
</feature>
<dbReference type="GO" id="GO:0090729">
    <property type="term" value="F:toxin activity"/>
    <property type="evidence" value="ECO:0007669"/>
    <property type="project" value="UniProtKB-KW"/>
</dbReference>
<keyword evidence="2 8" id="KW-1277">Toxin-antitoxin system</keyword>
<comment type="similarity">
    <text evidence="7 8">Belongs to the PINc/VapC protein family.</text>
</comment>
<dbReference type="PANTHER" id="PTHR33653:SF1">
    <property type="entry name" value="RIBONUCLEASE VAPC2"/>
    <property type="match status" value="1"/>
</dbReference>
<evidence type="ECO:0000256" key="5">
    <source>
        <dbReference type="ARBA" id="ARBA00022801"/>
    </source>
</evidence>
<evidence type="ECO:0000259" key="9">
    <source>
        <dbReference type="Pfam" id="PF01850"/>
    </source>
</evidence>
<evidence type="ECO:0000256" key="8">
    <source>
        <dbReference type="HAMAP-Rule" id="MF_00265"/>
    </source>
</evidence>
<dbReference type="GO" id="GO:0000287">
    <property type="term" value="F:magnesium ion binding"/>
    <property type="evidence" value="ECO:0007669"/>
    <property type="project" value="UniProtKB-UniRule"/>
</dbReference>
<dbReference type="HAMAP" id="MF_00265">
    <property type="entry name" value="VapC_Nob1"/>
    <property type="match status" value="1"/>
</dbReference>
<evidence type="ECO:0000256" key="4">
    <source>
        <dbReference type="ARBA" id="ARBA00022723"/>
    </source>
</evidence>
<dbReference type="InterPro" id="IPR002716">
    <property type="entry name" value="PIN_dom"/>
</dbReference>
<sequence>MTAERGLIDTNVVIRLAHLDPESLPAVSAISTVTLAELSVGPLLTTDPRERALRQLHVQQAESDFEPLPFDAAVARIYSGVAADLRLAGRKRVARAFDSLIAATAISHNIPLYTANPDDFAAISGLDVRTVREASA</sequence>
<keyword evidence="4 8" id="KW-0479">Metal-binding</keyword>
<dbReference type="RefSeq" id="WP_191284225.1">
    <property type="nucleotide sequence ID" value="NZ_BNAI01000011.1"/>
</dbReference>
<dbReference type="SUPFAM" id="SSF88723">
    <property type="entry name" value="PIN domain-like"/>
    <property type="match status" value="1"/>
</dbReference>
<evidence type="ECO:0000313" key="10">
    <source>
        <dbReference type="EMBL" id="GHF25962.1"/>
    </source>
</evidence>
<dbReference type="EMBL" id="BNAI01000011">
    <property type="protein sequence ID" value="GHF25962.1"/>
    <property type="molecule type" value="Genomic_DNA"/>
</dbReference>
<reference evidence="10" key="2">
    <citation type="submission" date="2020-09" db="EMBL/GenBank/DDBJ databases">
        <authorList>
            <person name="Sun Q."/>
            <person name="Zhou Y."/>
        </authorList>
    </citation>
    <scope>NUCLEOTIDE SEQUENCE</scope>
    <source>
        <strain evidence="10">CGMCC 1.16548</strain>
    </source>
</reference>
<evidence type="ECO:0000313" key="11">
    <source>
        <dbReference type="Proteomes" id="UP000617531"/>
    </source>
</evidence>
<dbReference type="InterPro" id="IPR050556">
    <property type="entry name" value="Type_II_TA_system_RNase"/>
</dbReference>
<keyword evidence="5 8" id="KW-0378">Hydrolase</keyword>
<keyword evidence="6 8" id="KW-0460">Magnesium</keyword>
<dbReference type="InterPro" id="IPR029060">
    <property type="entry name" value="PIN-like_dom_sf"/>
</dbReference>
<gene>
    <name evidence="8" type="primary">vapC</name>
    <name evidence="10" type="ORF">GCM10011600_28620</name>
</gene>
<keyword evidence="8" id="KW-0800">Toxin</keyword>
<dbReference type="AlphaFoldDB" id="A0A8J3GTC5"/>
<organism evidence="10 11">
    <name type="scientific">Pseudolysinimonas yzui</name>
    <dbReference type="NCBI Taxonomy" id="2708254"/>
    <lineage>
        <taxon>Bacteria</taxon>
        <taxon>Bacillati</taxon>
        <taxon>Actinomycetota</taxon>
        <taxon>Actinomycetes</taxon>
        <taxon>Micrococcales</taxon>
        <taxon>Microbacteriaceae</taxon>
        <taxon>Pseudolysinimonas</taxon>
    </lineage>
</organism>
<comment type="function">
    <text evidence="8">Toxic component of a toxin-antitoxin (TA) system. An RNase.</text>
</comment>
<evidence type="ECO:0000256" key="2">
    <source>
        <dbReference type="ARBA" id="ARBA00022649"/>
    </source>
</evidence>
<comment type="cofactor">
    <cofactor evidence="1 8">
        <name>Mg(2+)</name>
        <dbReference type="ChEBI" id="CHEBI:18420"/>
    </cofactor>
</comment>
<protein>
    <recommendedName>
        <fullName evidence="8">Ribonuclease VapC</fullName>
        <shortName evidence="8">RNase VapC</shortName>
        <ecNumber evidence="8">3.1.-.-</ecNumber>
    </recommendedName>
    <alternativeName>
        <fullName evidence="8">Toxin VapC</fullName>
    </alternativeName>
</protein>
<reference evidence="10" key="1">
    <citation type="journal article" date="2014" name="Int. J. Syst. Evol. Microbiol.">
        <title>Complete genome sequence of Corynebacterium casei LMG S-19264T (=DSM 44701T), isolated from a smear-ripened cheese.</title>
        <authorList>
            <consortium name="US DOE Joint Genome Institute (JGI-PGF)"/>
            <person name="Walter F."/>
            <person name="Albersmeier A."/>
            <person name="Kalinowski J."/>
            <person name="Ruckert C."/>
        </authorList>
    </citation>
    <scope>NUCLEOTIDE SEQUENCE</scope>
    <source>
        <strain evidence="10">CGMCC 1.16548</strain>
    </source>
</reference>
<keyword evidence="3 8" id="KW-0540">Nuclease</keyword>
<dbReference type="PANTHER" id="PTHR33653">
    <property type="entry name" value="RIBONUCLEASE VAPC2"/>
    <property type="match status" value="1"/>
</dbReference>
<accession>A0A8J3GTC5</accession>
<dbReference type="InterPro" id="IPR022907">
    <property type="entry name" value="VapC_family"/>
</dbReference>
<dbReference type="EC" id="3.1.-.-" evidence="8"/>
<name>A0A8J3GTC5_9MICO</name>
<proteinExistence type="inferred from homology"/>
<keyword evidence="11" id="KW-1185">Reference proteome</keyword>
<dbReference type="Gene3D" id="3.40.50.1010">
    <property type="entry name" value="5'-nuclease"/>
    <property type="match status" value="1"/>
</dbReference>
<evidence type="ECO:0000256" key="7">
    <source>
        <dbReference type="ARBA" id="ARBA00038093"/>
    </source>
</evidence>
<evidence type="ECO:0000256" key="6">
    <source>
        <dbReference type="ARBA" id="ARBA00022842"/>
    </source>
</evidence>
<evidence type="ECO:0000256" key="1">
    <source>
        <dbReference type="ARBA" id="ARBA00001946"/>
    </source>
</evidence>
<comment type="caution">
    <text evidence="10">The sequence shown here is derived from an EMBL/GenBank/DDBJ whole genome shotgun (WGS) entry which is preliminary data.</text>
</comment>